<organism evidence="1 2">
    <name type="scientific">Pseudonocardia oceani</name>
    <dbReference type="NCBI Taxonomy" id="2792013"/>
    <lineage>
        <taxon>Bacteria</taxon>
        <taxon>Bacillati</taxon>
        <taxon>Actinomycetota</taxon>
        <taxon>Actinomycetes</taxon>
        <taxon>Pseudonocardiales</taxon>
        <taxon>Pseudonocardiaceae</taxon>
        <taxon>Pseudonocardia</taxon>
    </lineage>
</organism>
<accession>A0ABS6U6Z0</accession>
<evidence type="ECO:0000313" key="2">
    <source>
        <dbReference type="Proteomes" id="UP000694300"/>
    </source>
</evidence>
<reference evidence="1 2" key="1">
    <citation type="submission" date="2020-11" db="EMBL/GenBank/DDBJ databases">
        <title>Pseudonocardia abyssalis sp. nov. and Pseudonocardia oceani sp. nov., description and phylogenomic analysis of two novel actinomycetes isolated from the deep Southern Ocean.</title>
        <authorList>
            <person name="Parra J."/>
        </authorList>
    </citation>
    <scope>NUCLEOTIDE SEQUENCE [LARGE SCALE GENOMIC DNA]</scope>
    <source>
        <strain evidence="2">KRD185</strain>
    </source>
</reference>
<evidence type="ECO:0000313" key="1">
    <source>
        <dbReference type="EMBL" id="MBW0127998.1"/>
    </source>
</evidence>
<gene>
    <name evidence="1" type="ORF">I4I82_09880</name>
</gene>
<dbReference type="Proteomes" id="UP000694300">
    <property type="component" value="Unassembled WGS sequence"/>
</dbReference>
<comment type="caution">
    <text evidence="1">The sequence shown here is derived from an EMBL/GenBank/DDBJ whole genome shotgun (WGS) entry which is preliminary data.</text>
</comment>
<sequence>MWVPRLDEIPQLCGTAVVRAADLVALGVPRSTISHRCRAGGPWQLLLPGILLLHNGPVTRADRRQAALLHGGPGAVLTGADALELHGMERMPRPSGPVHLLVAADVRRAGSGRVLAERTDRLPVPAPGRWALAHEARAVLDFARRCRVRAEVRAAVAEVVQRGRCTPAELNTELAAGSGRGSALPREVLREVGDGVRSAAEAQARAVLRRSGLPAPIWNAELHDRVGRLVAVPDAWFDDVGMAWEIDSLEWHLGPADYARTLDRRAAMMAEGVVVVHHLPSALRDPVAVLRDLTANHAHASRRPRPPLLALPPR</sequence>
<protein>
    <recommendedName>
        <fullName evidence="3">Transcriptional regulator, AbiEi antitoxin, Type IV TA system</fullName>
    </recommendedName>
</protein>
<name>A0ABS6U6Z0_9PSEU</name>
<dbReference type="EMBL" id="JADQDF010000001">
    <property type="protein sequence ID" value="MBW0127998.1"/>
    <property type="molecule type" value="Genomic_DNA"/>
</dbReference>
<proteinExistence type="predicted"/>
<evidence type="ECO:0008006" key="3">
    <source>
        <dbReference type="Google" id="ProtNLM"/>
    </source>
</evidence>
<keyword evidence="2" id="KW-1185">Reference proteome</keyword>